<gene>
    <name evidence="6" type="ORF">PENTCL1PPCAC_17023</name>
</gene>
<dbReference type="AlphaFoldDB" id="A0AAV5TKX2"/>
<name>A0AAV5TKX2_9BILA</name>
<evidence type="ECO:0000256" key="3">
    <source>
        <dbReference type="ARBA" id="ARBA00022989"/>
    </source>
</evidence>
<dbReference type="PANTHER" id="PTHR23510">
    <property type="entry name" value="INNER MEMBRANE TRANSPORT PROTEIN YAJR"/>
    <property type="match status" value="1"/>
</dbReference>
<dbReference type="SUPFAM" id="SSF103473">
    <property type="entry name" value="MFS general substrate transporter"/>
    <property type="match status" value="1"/>
</dbReference>
<dbReference type="PANTHER" id="PTHR23510:SF25">
    <property type="entry name" value="MFS DOMAIN-CONTAINING PROTEIN"/>
    <property type="match status" value="1"/>
</dbReference>
<protein>
    <recommendedName>
        <fullName evidence="8">Membrane transporter</fullName>
    </recommendedName>
</protein>
<dbReference type="GO" id="GO:0022857">
    <property type="term" value="F:transmembrane transporter activity"/>
    <property type="evidence" value="ECO:0007669"/>
    <property type="project" value="InterPro"/>
</dbReference>
<feature type="transmembrane region" description="Helical" evidence="5">
    <location>
        <begin position="104"/>
        <end position="123"/>
    </location>
</feature>
<dbReference type="Proteomes" id="UP001432027">
    <property type="component" value="Unassembled WGS sequence"/>
</dbReference>
<evidence type="ECO:0000256" key="5">
    <source>
        <dbReference type="SAM" id="Phobius"/>
    </source>
</evidence>
<keyword evidence="3 5" id="KW-1133">Transmembrane helix</keyword>
<evidence type="ECO:0000313" key="6">
    <source>
        <dbReference type="EMBL" id="GMS94848.1"/>
    </source>
</evidence>
<comment type="caution">
    <text evidence="6">The sequence shown here is derived from an EMBL/GenBank/DDBJ whole genome shotgun (WGS) entry which is preliminary data.</text>
</comment>
<keyword evidence="2 5" id="KW-0812">Transmembrane</keyword>
<feature type="transmembrane region" description="Helical" evidence="5">
    <location>
        <begin position="144"/>
        <end position="164"/>
    </location>
</feature>
<proteinExistence type="predicted"/>
<sequence length="462" mass="50909">FSWAEWKRPLVAIVLTFLCNVESSMLSMGEWPYMSEIDHDATATFYGFATAANKAGHVVFAFIFAIWAHKISGIKIPMLVGRSITLVGCVMYIFVEFIPSNRRWWMLFCYLFFGIGFGTSPLLRSYIARVTTEENRSSAYALQNGASVLSVMVGPIAQIAFAGLPYPGVDIIPPHLKLNIYSAPIWFAVITNIIAILITIFLLKDTEVVEELSRDGSASKFSLASIKEQFARVRTLNLPWILVALAVFQKMVATLFNSTMGVVVGPLMTAMYALDGLQIVLVLGISQIVVGLLAVGFSLIFALCKLGNRISCRVLFVFSNVVIILGYLISYPFPFDSSPLQPFNETTRLGCDPAEYSWCDSQLVVNIVPFLITMILSSALAIPSAGLSLDTIYSKIIGDIDQNIMQAIFVVAEDIMLIVGPIYGTEVFTAIGINFLQIINGCIYILGTVLWLAAWKKLAPYN</sequence>
<evidence type="ECO:0000256" key="2">
    <source>
        <dbReference type="ARBA" id="ARBA00022692"/>
    </source>
</evidence>
<keyword evidence="4 5" id="KW-0472">Membrane</keyword>
<feature type="transmembrane region" description="Helical" evidence="5">
    <location>
        <begin position="363"/>
        <end position="382"/>
    </location>
</feature>
<dbReference type="Pfam" id="PF07690">
    <property type="entry name" value="MFS_1"/>
    <property type="match status" value="1"/>
</dbReference>
<dbReference type="EMBL" id="BTSX01000004">
    <property type="protein sequence ID" value="GMS94848.1"/>
    <property type="molecule type" value="Genomic_DNA"/>
</dbReference>
<reference evidence="6" key="1">
    <citation type="submission" date="2023-10" db="EMBL/GenBank/DDBJ databases">
        <title>Genome assembly of Pristionchus species.</title>
        <authorList>
            <person name="Yoshida K."/>
            <person name="Sommer R.J."/>
        </authorList>
    </citation>
    <scope>NUCLEOTIDE SEQUENCE</scope>
    <source>
        <strain evidence="6">RS0144</strain>
    </source>
</reference>
<evidence type="ECO:0008006" key="8">
    <source>
        <dbReference type="Google" id="ProtNLM"/>
    </source>
</evidence>
<dbReference type="CDD" id="cd17326">
    <property type="entry name" value="MFS_MFSD8"/>
    <property type="match status" value="1"/>
</dbReference>
<feature type="transmembrane region" description="Helical" evidence="5">
    <location>
        <begin position="184"/>
        <end position="203"/>
    </location>
</feature>
<organism evidence="6 7">
    <name type="scientific">Pristionchus entomophagus</name>
    <dbReference type="NCBI Taxonomy" id="358040"/>
    <lineage>
        <taxon>Eukaryota</taxon>
        <taxon>Metazoa</taxon>
        <taxon>Ecdysozoa</taxon>
        <taxon>Nematoda</taxon>
        <taxon>Chromadorea</taxon>
        <taxon>Rhabditida</taxon>
        <taxon>Rhabditina</taxon>
        <taxon>Diplogasteromorpha</taxon>
        <taxon>Diplogasteroidea</taxon>
        <taxon>Neodiplogasteridae</taxon>
        <taxon>Pristionchus</taxon>
    </lineage>
</organism>
<accession>A0AAV5TKX2</accession>
<evidence type="ECO:0000256" key="4">
    <source>
        <dbReference type="ARBA" id="ARBA00023136"/>
    </source>
</evidence>
<comment type="subcellular location">
    <subcellularLocation>
        <location evidence="1">Membrane</location>
        <topology evidence="1">Multi-pass membrane protein</topology>
    </subcellularLocation>
</comment>
<dbReference type="GO" id="GO:0005765">
    <property type="term" value="C:lysosomal membrane"/>
    <property type="evidence" value="ECO:0007669"/>
    <property type="project" value="TreeGrafter"/>
</dbReference>
<dbReference type="InterPro" id="IPR011701">
    <property type="entry name" value="MFS"/>
</dbReference>
<feature type="transmembrane region" description="Helical" evidence="5">
    <location>
        <begin position="435"/>
        <end position="455"/>
    </location>
</feature>
<dbReference type="Gene3D" id="1.20.1250.20">
    <property type="entry name" value="MFS general substrate transporter like domains"/>
    <property type="match status" value="1"/>
</dbReference>
<dbReference type="InterPro" id="IPR036259">
    <property type="entry name" value="MFS_trans_sf"/>
</dbReference>
<feature type="transmembrane region" description="Helical" evidence="5">
    <location>
        <begin position="79"/>
        <end position="98"/>
    </location>
</feature>
<feature type="transmembrane region" description="Helical" evidence="5">
    <location>
        <begin position="403"/>
        <end position="423"/>
    </location>
</feature>
<evidence type="ECO:0000313" key="7">
    <source>
        <dbReference type="Proteomes" id="UP001432027"/>
    </source>
</evidence>
<feature type="transmembrane region" description="Helical" evidence="5">
    <location>
        <begin position="236"/>
        <end position="256"/>
    </location>
</feature>
<evidence type="ECO:0000256" key="1">
    <source>
        <dbReference type="ARBA" id="ARBA00004141"/>
    </source>
</evidence>
<feature type="transmembrane region" description="Helical" evidence="5">
    <location>
        <begin position="314"/>
        <end position="333"/>
    </location>
</feature>
<dbReference type="InterPro" id="IPR051068">
    <property type="entry name" value="MFS_Domain-Containing_Protein"/>
</dbReference>
<feature type="transmembrane region" description="Helical" evidence="5">
    <location>
        <begin position="276"/>
        <end position="302"/>
    </location>
</feature>
<feature type="non-terminal residue" evidence="6">
    <location>
        <position position="1"/>
    </location>
</feature>
<feature type="transmembrane region" description="Helical" evidence="5">
    <location>
        <begin position="45"/>
        <end position="67"/>
    </location>
</feature>
<keyword evidence="7" id="KW-1185">Reference proteome</keyword>